<evidence type="ECO:0000256" key="4">
    <source>
        <dbReference type="ARBA" id="ARBA00010617"/>
    </source>
</evidence>
<evidence type="ECO:0000256" key="15">
    <source>
        <dbReference type="SAM" id="Phobius"/>
    </source>
</evidence>
<dbReference type="CDD" id="cd11061">
    <property type="entry name" value="CYP67-like"/>
    <property type="match status" value="1"/>
</dbReference>
<dbReference type="PRINTS" id="PR00463">
    <property type="entry name" value="EP450I"/>
</dbReference>
<dbReference type="Proteomes" id="UP000799302">
    <property type="component" value="Unassembled WGS sequence"/>
</dbReference>
<keyword evidence="17" id="KW-1185">Reference proteome</keyword>
<comment type="pathway">
    <text evidence="3">Mycotoxin biosynthesis.</text>
</comment>
<keyword evidence="5 13" id="KW-0349">Heme</keyword>
<keyword evidence="12 15" id="KW-0472">Membrane</keyword>
<sequence length="533" mass="58884">MTVLLELLGEVLSSPLLILECLLGAAVVYLAVGVAWRLTFHPLAGYPGPLLAKVTDLYLAYHAWKGDRHLEFYRCHQKYGPVVRLGPNLLSFNTSTALKSIYGFKSNVRKSDFYTAFPANKQTTNVHSTIDKSLHARKRRVISHAFADSAIKSMEKYVLGNIDTACNIISDDVSTKRKAMATNYYAEKTDSWSTPRNMARWADWLTFDIMGDLVFGKAFGMLESPQNRFAIDLVSSAAKRHLICGTHLPIHNYHLDKLLFPAIAAKRTAYMSYSRAQSSARTQLGTDSCDRKDFFFHLLNAHDPETGKGFSPAELWGESNLFIIAGSDTTSTALAATLFYLVHDTSALKSATAEVRAAFANVNEVVAGATLNECEFLRACIDEAMRLSPPVPGALPRKVLEGGLLVDNVHVPAGVDVCVAHYAIHHNEAYYPRPFSYEPSRWMGDSEAAHAAFCAFSVGPRGCIGKGLAYVELMLSMARVLVQFDMRLAPGTSVGEGREDLEEGRKRGTEYQLKDTFTSIKDGPMVQFKGREI</sequence>
<evidence type="ECO:0000256" key="7">
    <source>
        <dbReference type="ARBA" id="ARBA00022723"/>
    </source>
</evidence>
<dbReference type="FunFam" id="1.10.630.10:FF:000063">
    <property type="entry name" value="Cytochrome P450 monooxygenase"/>
    <property type="match status" value="1"/>
</dbReference>
<dbReference type="PRINTS" id="PR00385">
    <property type="entry name" value="P450"/>
</dbReference>
<evidence type="ECO:0000256" key="11">
    <source>
        <dbReference type="ARBA" id="ARBA00023033"/>
    </source>
</evidence>
<feature type="transmembrane region" description="Helical" evidence="15">
    <location>
        <begin position="12"/>
        <end position="36"/>
    </location>
</feature>
<comment type="subcellular location">
    <subcellularLocation>
        <location evidence="2">Membrane</location>
    </subcellularLocation>
</comment>
<evidence type="ECO:0000313" key="16">
    <source>
        <dbReference type="EMBL" id="KAF2666612.1"/>
    </source>
</evidence>
<keyword evidence="8 15" id="KW-1133">Transmembrane helix</keyword>
<evidence type="ECO:0000256" key="10">
    <source>
        <dbReference type="ARBA" id="ARBA00023004"/>
    </source>
</evidence>
<dbReference type="GO" id="GO:0005506">
    <property type="term" value="F:iron ion binding"/>
    <property type="evidence" value="ECO:0007669"/>
    <property type="project" value="InterPro"/>
</dbReference>
<feature type="binding site" description="axial binding residue" evidence="13">
    <location>
        <position position="463"/>
    </location>
    <ligand>
        <name>heme</name>
        <dbReference type="ChEBI" id="CHEBI:30413"/>
    </ligand>
    <ligandPart>
        <name>Fe</name>
        <dbReference type="ChEBI" id="CHEBI:18248"/>
    </ligandPart>
</feature>
<dbReference type="GO" id="GO:0016020">
    <property type="term" value="C:membrane"/>
    <property type="evidence" value="ECO:0007669"/>
    <property type="project" value="UniProtKB-SubCell"/>
</dbReference>
<keyword evidence="11 14" id="KW-0503">Monooxygenase</keyword>
<proteinExistence type="inferred from homology"/>
<evidence type="ECO:0000256" key="3">
    <source>
        <dbReference type="ARBA" id="ARBA00004685"/>
    </source>
</evidence>
<dbReference type="EMBL" id="MU004238">
    <property type="protein sequence ID" value="KAF2666612.1"/>
    <property type="molecule type" value="Genomic_DNA"/>
</dbReference>
<evidence type="ECO:0000256" key="12">
    <source>
        <dbReference type="ARBA" id="ARBA00023136"/>
    </source>
</evidence>
<dbReference type="Pfam" id="PF00067">
    <property type="entry name" value="p450"/>
    <property type="match status" value="1"/>
</dbReference>
<reference evidence="16" key="1">
    <citation type="journal article" date="2020" name="Stud. Mycol.">
        <title>101 Dothideomycetes genomes: a test case for predicting lifestyles and emergence of pathogens.</title>
        <authorList>
            <person name="Haridas S."/>
            <person name="Albert R."/>
            <person name="Binder M."/>
            <person name="Bloem J."/>
            <person name="Labutti K."/>
            <person name="Salamov A."/>
            <person name="Andreopoulos B."/>
            <person name="Baker S."/>
            <person name="Barry K."/>
            <person name="Bills G."/>
            <person name="Bluhm B."/>
            <person name="Cannon C."/>
            <person name="Castanera R."/>
            <person name="Culley D."/>
            <person name="Daum C."/>
            <person name="Ezra D."/>
            <person name="Gonzalez J."/>
            <person name="Henrissat B."/>
            <person name="Kuo A."/>
            <person name="Liang C."/>
            <person name="Lipzen A."/>
            <person name="Lutzoni F."/>
            <person name="Magnuson J."/>
            <person name="Mondo S."/>
            <person name="Nolan M."/>
            <person name="Ohm R."/>
            <person name="Pangilinan J."/>
            <person name="Park H.-J."/>
            <person name="Ramirez L."/>
            <person name="Alfaro M."/>
            <person name="Sun H."/>
            <person name="Tritt A."/>
            <person name="Yoshinaga Y."/>
            <person name="Zwiers L.-H."/>
            <person name="Turgeon B."/>
            <person name="Goodwin S."/>
            <person name="Spatafora J."/>
            <person name="Crous P."/>
            <person name="Grigoriev I."/>
        </authorList>
    </citation>
    <scope>NUCLEOTIDE SEQUENCE</scope>
    <source>
        <strain evidence="16">CBS 115976</strain>
    </source>
</reference>
<accession>A0A6A6U3A4</accession>
<keyword evidence="7 13" id="KW-0479">Metal-binding</keyword>
<evidence type="ECO:0000256" key="5">
    <source>
        <dbReference type="ARBA" id="ARBA00022617"/>
    </source>
</evidence>
<evidence type="ECO:0000256" key="9">
    <source>
        <dbReference type="ARBA" id="ARBA00023002"/>
    </source>
</evidence>
<evidence type="ECO:0000256" key="2">
    <source>
        <dbReference type="ARBA" id="ARBA00004370"/>
    </source>
</evidence>
<dbReference type="GO" id="GO:1902181">
    <property type="term" value="P:verruculogen biosynthetic process"/>
    <property type="evidence" value="ECO:0007669"/>
    <property type="project" value="UniProtKB-ARBA"/>
</dbReference>
<dbReference type="InterPro" id="IPR050121">
    <property type="entry name" value="Cytochrome_P450_monoxygenase"/>
</dbReference>
<keyword evidence="6 15" id="KW-0812">Transmembrane</keyword>
<evidence type="ECO:0000256" key="13">
    <source>
        <dbReference type="PIRSR" id="PIRSR602401-1"/>
    </source>
</evidence>
<dbReference type="InterPro" id="IPR002401">
    <property type="entry name" value="Cyt_P450_E_grp-I"/>
</dbReference>
<protein>
    <submittedName>
        <fullName evidence="16">Cytochrome P450</fullName>
    </submittedName>
</protein>
<dbReference type="GO" id="GO:0020037">
    <property type="term" value="F:heme binding"/>
    <property type="evidence" value="ECO:0007669"/>
    <property type="project" value="InterPro"/>
</dbReference>
<organism evidence="16 17">
    <name type="scientific">Microthyrium microscopicum</name>
    <dbReference type="NCBI Taxonomy" id="703497"/>
    <lineage>
        <taxon>Eukaryota</taxon>
        <taxon>Fungi</taxon>
        <taxon>Dikarya</taxon>
        <taxon>Ascomycota</taxon>
        <taxon>Pezizomycotina</taxon>
        <taxon>Dothideomycetes</taxon>
        <taxon>Dothideomycetes incertae sedis</taxon>
        <taxon>Microthyriales</taxon>
        <taxon>Microthyriaceae</taxon>
        <taxon>Microthyrium</taxon>
    </lineage>
</organism>
<gene>
    <name evidence="16" type="ORF">BT63DRAFT_403815</name>
</gene>
<evidence type="ECO:0000256" key="1">
    <source>
        <dbReference type="ARBA" id="ARBA00001971"/>
    </source>
</evidence>
<evidence type="ECO:0000256" key="14">
    <source>
        <dbReference type="RuleBase" id="RU000461"/>
    </source>
</evidence>
<evidence type="ECO:0000256" key="6">
    <source>
        <dbReference type="ARBA" id="ARBA00022692"/>
    </source>
</evidence>
<dbReference type="InterPro" id="IPR017972">
    <property type="entry name" value="Cyt_P450_CS"/>
</dbReference>
<dbReference type="PANTHER" id="PTHR24305:SF237">
    <property type="entry name" value="CYTOCHROME P450 MONOOXYGENASE ATNE-RELATED"/>
    <property type="match status" value="1"/>
</dbReference>
<dbReference type="InterPro" id="IPR036396">
    <property type="entry name" value="Cyt_P450_sf"/>
</dbReference>
<keyword evidence="9 14" id="KW-0560">Oxidoreductase</keyword>
<dbReference type="PROSITE" id="PS00086">
    <property type="entry name" value="CYTOCHROME_P450"/>
    <property type="match status" value="1"/>
</dbReference>
<evidence type="ECO:0000313" key="17">
    <source>
        <dbReference type="Proteomes" id="UP000799302"/>
    </source>
</evidence>
<dbReference type="InterPro" id="IPR001128">
    <property type="entry name" value="Cyt_P450"/>
</dbReference>
<evidence type="ECO:0000256" key="8">
    <source>
        <dbReference type="ARBA" id="ARBA00022989"/>
    </source>
</evidence>
<keyword evidence="10 13" id="KW-0408">Iron</keyword>
<dbReference type="Gene3D" id="1.10.630.10">
    <property type="entry name" value="Cytochrome P450"/>
    <property type="match status" value="1"/>
</dbReference>
<dbReference type="SUPFAM" id="SSF48264">
    <property type="entry name" value="Cytochrome P450"/>
    <property type="match status" value="1"/>
</dbReference>
<dbReference type="OrthoDB" id="1470350at2759"/>
<comment type="similarity">
    <text evidence="4 14">Belongs to the cytochrome P450 family.</text>
</comment>
<name>A0A6A6U3A4_9PEZI</name>
<dbReference type="GO" id="GO:0016705">
    <property type="term" value="F:oxidoreductase activity, acting on paired donors, with incorporation or reduction of molecular oxygen"/>
    <property type="evidence" value="ECO:0007669"/>
    <property type="project" value="InterPro"/>
</dbReference>
<dbReference type="AlphaFoldDB" id="A0A6A6U3A4"/>
<dbReference type="PANTHER" id="PTHR24305">
    <property type="entry name" value="CYTOCHROME P450"/>
    <property type="match status" value="1"/>
</dbReference>
<dbReference type="GO" id="GO:0004497">
    <property type="term" value="F:monooxygenase activity"/>
    <property type="evidence" value="ECO:0007669"/>
    <property type="project" value="UniProtKB-KW"/>
</dbReference>
<comment type="cofactor">
    <cofactor evidence="1 13">
        <name>heme</name>
        <dbReference type="ChEBI" id="CHEBI:30413"/>
    </cofactor>
</comment>